<evidence type="ECO:0000313" key="2">
    <source>
        <dbReference type="Proteomes" id="UP000478052"/>
    </source>
</evidence>
<sequence>MRIINKLFRRCGVCSVCELSGEGKVGIGEKIKNTNTNKNINLSNRSSKLDMSITILSYRFVSSDTSILIKVNAIYWIYWPVKNCIDIDKPIRVASKIYLEVI</sequence>
<proteinExistence type="predicted"/>
<reference evidence="1 2" key="1">
    <citation type="submission" date="2019-08" db="EMBL/GenBank/DDBJ databases">
        <title>Whole genome of Aphis craccivora.</title>
        <authorList>
            <person name="Voronova N.V."/>
            <person name="Shulinski R.S."/>
            <person name="Bandarenka Y.V."/>
            <person name="Zhorov D.G."/>
            <person name="Warner D."/>
        </authorList>
    </citation>
    <scope>NUCLEOTIDE SEQUENCE [LARGE SCALE GENOMIC DNA]</scope>
    <source>
        <strain evidence="1">180601</strain>
        <tissue evidence="1">Whole Body</tissue>
    </source>
</reference>
<name>A0A6G0ZAS0_APHCR</name>
<gene>
    <name evidence="1" type="ORF">FWK35_00005199</name>
</gene>
<dbReference type="EMBL" id="VUJU01000916">
    <property type="protein sequence ID" value="KAF0767695.1"/>
    <property type="molecule type" value="Genomic_DNA"/>
</dbReference>
<accession>A0A6G0ZAS0</accession>
<comment type="caution">
    <text evidence="1">The sequence shown here is derived from an EMBL/GenBank/DDBJ whole genome shotgun (WGS) entry which is preliminary data.</text>
</comment>
<dbReference type="Proteomes" id="UP000478052">
    <property type="component" value="Unassembled WGS sequence"/>
</dbReference>
<organism evidence="1 2">
    <name type="scientific">Aphis craccivora</name>
    <name type="common">Cowpea aphid</name>
    <dbReference type="NCBI Taxonomy" id="307492"/>
    <lineage>
        <taxon>Eukaryota</taxon>
        <taxon>Metazoa</taxon>
        <taxon>Ecdysozoa</taxon>
        <taxon>Arthropoda</taxon>
        <taxon>Hexapoda</taxon>
        <taxon>Insecta</taxon>
        <taxon>Pterygota</taxon>
        <taxon>Neoptera</taxon>
        <taxon>Paraneoptera</taxon>
        <taxon>Hemiptera</taxon>
        <taxon>Sternorrhyncha</taxon>
        <taxon>Aphidomorpha</taxon>
        <taxon>Aphidoidea</taxon>
        <taxon>Aphididae</taxon>
        <taxon>Aphidini</taxon>
        <taxon>Aphis</taxon>
        <taxon>Aphis</taxon>
    </lineage>
</organism>
<dbReference type="AlphaFoldDB" id="A0A6G0ZAS0"/>
<protein>
    <submittedName>
        <fullName evidence="1">THAP-type domain-containing protein</fullName>
    </submittedName>
</protein>
<keyword evidence="2" id="KW-1185">Reference proteome</keyword>
<evidence type="ECO:0000313" key="1">
    <source>
        <dbReference type="EMBL" id="KAF0767695.1"/>
    </source>
</evidence>